<dbReference type="PANTHER" id="PTHR33710:SF71">
    <property type="entry name" value="ENDONUCLEASE_EXONUCLEASE_PHOSPHATASE DOMAIN-CONTAINING PROTEIN"/>
    <property type="match status" value="1"/>
</dbReference>
<name>A0AAQ3KUU9_9LILI</name>
<dbReference type="EMBL" id="CP136896">
    <property type="protein sequence ID" value="WOL14017.1"/>
    <property type="molecule type" value="Genomic_DNA"/>
</dbReference>
<gene>
    <name evidence="1" type="ORF">Cni_G22797</name>
</gene>
<reference evidence="1 2" key="1">
    <citation type="submission" date="2023-10" db="EMBL/GenBank/DDBJ databases">
        <title>Chromosome-scale genome assembly provides insights into flower coloration mechanisms of Canna indica.</title>
        <authorList>
            <person name="Li C."/>
        </authorList>
    </citation>
    <scope>NUCLEOTIDE SEQUENCE [LARGE SCALE GENOMIC DNA]</scope>
    <source>
        <tissue evidence="1">Flower</tissue>
    </source>
</reference>
<dbReference type="Gene3D" id="3.60.10.10">
    <property type="entry name" value="Endonuclease/exonuclease/phosphatase"/>
    <property type="match status" value="1"/>
</dbReference>
<keyword evidence="2" id="KW-1185">Reference proteome</keyword>
<protein>
    <submittedName>
        <fullName evidence="1">Uncharacterized protein</fullName>
    </submittedName>
</protein>
<organism evidence="1 2">
    <name type="scientific">Canna indica</name>
    <name type="common">Indian-shot</name>
    <dbReference type="NCBI Taxonomy" id="4628"/>
    <lineage>
        <taxon>Eukaryota</taxon>
        <taxon>Viridiplantae</taxon>
        <taxon>Streptophyta</taxon>
        <taxon>Embryophyta</taxon>
        <taxon>Tracheophyta</taxon>
        <taxon>Spermatophyta</taxon>
        <taxon>Magnoliopsida</taxon>
        <taxon>Liliopsida</taxon>
        <taxon>Zingiberales</taxon>
        <taxon>Cannaceae</taxon>
        <taxon>Canna</taxon>
    </lineage>
</organism>
<accession>A0AAQ3KUU9</accession>
<evidence type="ECO:0000313" key="2">
    <source>
        <dbReference type="Proteomes" id="UP001327560"/>
    </source>
</evidence>
<evidence type="ECO:0000313" key="1">
    <source>
        <dbReference type="EMBL" id="WOL14017.1"/>
    </source>
</evidence>
<dbReference type="Proteomes" id="UP001327560">
    <property type="component" value="Chromosome 7"/>
</dbReference>
<sequence length="431" mass="49073">MAAISSPSEGIFGPCMVVNRRKKSQERKNMNSTTKVTNGFDKLAGLEEINEENSQKSAPVPGIDGNYLLTPQITMDVDDPKKQLMNPFGSDLKDSGWDYLFVLLKKHNLDLVLLVESHLDDVNSALCIRRFGDLWDGDYVPGNGRSDGIILVWKRNLYKMSDPWLLTGLYASDCKEERLLLWELLSNINSEDSPWLVVDDFNCITSQEEKKGGLIDLKFKGLPYTWCNNRKGKHRILARLDKAFANFGWINMYSCTSVYHLERISSDHNPILVSFSSNTGLRPEFKSIVAETWNKYNWKEVPVKKLGVCLKEVSGKLSTWSKINIGSIEKSLNQTLEKISNLEEIDAEGKCNEDDLIKLNLLNNKASALNRQIHIKAWSKSRYKWLHQNDKNTKKIHCLTKMRKKANEVTELDVNEGIITDPIDIVNAFAD</sequence>
<dbReference type="AlphaFoldDB" id="A0AAQ3KUU9"/>
<dbReference type="PANTHER" id="PTHR33710">
    <property type="entry name" value="BNAC02G09200D PROTEIN"/>
    <property type="match status" value="1"/>
</dbReference>
<dbReference type="InterPro" id="IPR036691">
    <property type="entry name" value="Endo/exonu/phosph_ase_sf"/>
</dbReference>
<dbReference type="SUPFAM" id="SSF56219">
    <property type="entry name" value="DNase I-like"/>
    <property type="match status" value="1"/>
</dbReference>
<proteinExistence type="predicted"/>